<keyword evidence="1" id="KW-1133">Transmembrane helix</keyword>
<dbReference type="AlphaFoldDB" id="A0A167KTC1"/>
<reference evidence="3" key="1">
    <citation type="submission" date="2015-06" db="EMBL/GenBank/DDBJ databases">
        <title>Expansion of signal transduction pathways in fungi by whole-genome duplication.</title>
        <authorList>
            <consortium name="DOE Joint Genome Institute"/>
            <person name="Corrochano L.M."/>
            <person name="Kuo A."/>
            <person name="Marcet-Houben M."/>
            <person name="Polaino S."/>
            <person name="Salamov A."/>
            <person name="Villalobos J.M."/>
            <person name="Alvarez M.I."/>
            <person name="Avalos J."/>
            <person name="Benito E.P."/>
            <person name="Benoit I."/>
            <person name="Burger G."/>
            <person name="Camino L.P."/>
            <person name="Canovas D."/>
            <person name="Cerda-Olmedo E."/>
            <person name="Cheng J.-F."/>
            <person name="Dominguez A."/>
            <person name="Elias M."/>
            <person name="Eslava A.P."/>
            <person name="Glaser F."/>
            <person name="Grimwood J."/>
            <person name="Gutierrez G."/>
            <person name="Heitman J."/>
            <person name="Henrissat B."/>
            <person name="Iturriaga E.A."/>
            <person name="Lang B.F."/>
            <person name="Lavin J.L."/>
            <person name="Lee S."/>
            <person name="Li W."/>
            <person name="Lindquist E."/>
            <person name="Lopez-Garcia S."/>
            <person name="Luque E.M."/>
            <person name="Marcos A.T."/>
            <person name="Martin J."/>
            <person name="McCluskey K."/>
            <person name="Medina H.R."/>
            <person name="Miralles-Duran A."/>
            <person name="Miyazaki A."/>
            <person name="Munoz-Torres E."/>
            <person name="Oguiza J.A."/>
            <person name="Ohm R."/>
            <person name="Olmedo M."/>
            <person name="Orejas M."/>
            <person name="Ortiz-Castellanos L."/>
            <person name="Pisabarro A.G."/>
            <person name="Rodriguez-Romero J."/>
            <person name="Ruiz-Herrera J."/>
            <person name="Ruiz-Vazquez R."/>
            <person name="Sanz C."/>
            <person name="Schackwitz W."/>
            <person name="Schmutz J."/>
            <person name="Shahriari M."/>
            <person name="Shelest E."/>
            <person name="Silva-Franco F."/>
            <person name="Soanes D."/>
            <person name="Syed K."/>
            <person name="Tagua V.G."/>
            <person name="Talbot N.J."/>
            <person name="Thon M."/>
            <person name="De vries R.P."/>
            <person name="Wiebenga A."/>
            <person name="Yadav J.S."/>
            <person name="Braun E.L."/>
            <person name="Baker S."/>
            <person name="Garre V."/>
            <person name="Horwitz B."/>
            <person name="Torres-Martinez S."/>
            <person name="Idnurm A."/>
            <person name="Herrera-Estrella A."/>
            <person name="Gabaldon T."/>
            <person name="Grigoriev I.V."/>
        </authorList>
    </citation>
    <scope>NUCLEOTIDE SEQUENCE [LARGE SCALE GENOMIC DNA]</scope>
    <source>
        <strain evidence="3">NRRL 1555(-)</strain>
    </source>
</reference>
<evidence type="ECO:0000313" key="3">
    <source>
        <dbReference type="Proteomes" id="UP000077315"/>
    </source>
</evidence>
<dbReference type="EMBL" id="KV440993">
    <property type="protein sequence ID" value="OAD68827.1"/>
    <property type="molecule type" value="Genomic_DNA"/>
</dbReference>
<dbReference type="VEuPathDB" id="FungiDB:PHYBLDRAFT_149837"/>
<evidence type="ECO:0000256" key="1">
    <source>
        <dbReference type="SAM" id="Phobius"/>
    </source>
</evidence>
<name>A0A167KTC1_PHYB8</name>
<protein>
    <submittedName>
        <fullName evidence="2">Uncharacterized protein</fullName>
    </submittedName>
</protein>
<feature type="transmembrane region" description="Helical" evidence="1">
    <location>
        <begin position="6"/>
        <end position="23"/>
    </location>
</feature>
<keyword evidence="3" id="KW-1185">Reference proteome</keyword>
<organism evidence="2 3">
    <name type="scientific">Phycomyces blakesleeanus (strain ATCC 8743b / DSM 1359 / FGSC 10004 / NBRC 33097 / NRRL 1555)</name>
    <dbReference type="NCBI Taxonomy" id="763407"/>
    <lineage>
        <taxon>Eukaryota</taxon>
        <taxon>Fungi</taxon>
        <taxon>Fungi incertae sedis</taxon>
        <taxon>Mucoromycota</taxon>
        <taxon>Mucoromycotina</taxon>
        <taxon>Mucoromycetes</taxon>
        <taxon>Mucorales</taxon>
        <taxon>Phycomycetaceae</taxon>
        <taxon>Phycomyces</taxon>
    </lineage>
</organism>
<keyword evidence="1" id="KW-0472">Membrane</keyword>
<evidence type="ECO:0000313" key="2">
    <source>
        <dbReference type="EMBL" id="OAD68827.1"/>
    </source>
</evidence>
<sequence length="127" mass="14695">MLSNPTHTFIAYFAAFFISKYVVNSEGVVLIKFINEVLGHFGQLFHLPLSMSSLYFMTGLTALTKGVQRFIVCSQCNMTYHESLLFLESSRIMTILKKVYQYNSIINSLSMPFYHPGFEEKINEWRS</sequence>
<keyword evidence="1" id="KW-0812">Transmembrane</keyword>
<accession>A0A167KTC1</accession>
<dbReference type="InParanoid" id="A0A167KTC1"/>
<dbReference type="Proteomes" id="UP000077315">
    <property type="component" value="Unassembled WGS sequence"/>
</dbReference>
<gene>
    <name evidence="2" type="ORF">PHYBLDRAFT_149837</name>
</gene>
<dbReference type="GeneID" id="28993254"/>
<dbReference type="RefSeq" id="XP_018286867.1">
    <property type="nucleotide sequence ID" value="XM_018432348.1"/>
</dbReference>
<proteinExistence type="predicted"/>